<dbReference type="Gene3D" id="1.10.540.10">
    <property type="entry name" value="Acyl-CoA dehydrogenase/oxidase, N-terminal domain"/>
    <property type="match status" value="1"/>
</dbReference>
<name>A0A1Y0EPK8_9BURK</name>
<evidence type="ECO:0000256" key="5">
    <source>
        <dbReference type="ARBA" id="ARBA00023002"/>
    </source>
</evidence>
<keyword evidence="3" id="KW-0285">Flavoprotein</keyword>
<protein>
    <submittedName>
        <fullName evidence="8">Acyl-CoA dehydrogenase</fullName>
    </submittedName>
</protein>
<accession>A0A1Y0EPK8</accession>
<comment type="similarity">
    <text evidence="2">Belongs to the acyl-CoA dehydrogenase family.</text>
</comment>
<evidence type="ECO:0000256" key="2">
    <source>
        <dbReference type="ARBA" id="ARBA00009347"/>
    </source>
</evidence>
<evidence type="ECO:0000313" key="8">
    <source>
        <dbReference type="EMBL" id="ARU05341.1"/>
    </source>
</evidence>
<dbReference type="InterPro" id="IPR037069">
    <property type="entry name" value="AcylCoA_DH/ox_N_sf"/>
</dbReference>
<evidence type="ECO:0000256" key="1">
    <source>
        <dbReference type="ARBA" id="ARBA00001974"/>
    </source>
</evidence>
<dbReference type="Pfam" id="PF02771">
    <property type="entry name" value="Acyl-CoA_dh_N"/>
    <property type="match status" value="1"/>
</dbReference>
<dbReference type="GO" id="GO:0003995">
    <property type="term" value="F:acyl-CoA dehydrogenase activity"/>
    <property type="evidence" value="ECO:0007669"/>
    <property type="project" value="TreeGrafter"/>
</dbReference>
<evidence type="ECO:0000313" key="9">
    <source>
        <dbReference type="Proteomes" id="UP000196138"/>
    </source>
</evidence>
<sequence>MDNMFSDALGQLLAEQCTPAVVRQIEGGADAAALWAQIAESGFADALVPESADGAGMVLKDACALWELIGRHALPLPLAETMLVRGWLAQAGASLPEGAIAMAPRARQAGGQVSAVGVRCAKVAQWVAVELGGETRLLAAAAASQTPAVFPLDAGLSWPEAVWTAAPVVPGAGDLQVAQAMVYAALLSGALMTCFERTLQFANERQQFGRPIGKFQIIQHELAQISEHAFSSRMAAQIACESRTLTPDPVRVAVGKARTSEAVVVVADFSHSIHGAIGFTAEFDLQLYTRRLHHWRVTAGSESHWHDVAGEALLADPSPLALDLIRRVSDAEASV</sequence>
<dbReference type="Gene3D" id="1.20.140.10">
    <property type="entry name" value="Butyryl-CoA Dehydrogenase, subunit A, domain 3"/>
    <property type="match status" value="1"/>
</dbReference>
<keyword evidence="4" id="KW-0274">FAD</keyword>
<dbReference type="KEGG" id="cser:CCO03_12185"/>
<dbReference type="SUPFAM" id="SSF47203">
    <property type="entry name" value="Acyl-CoA dehydrogenase C-terminal domain-like"/>
    <property type="match status" value="1"/>
</dbReference>
<dbReference type="InterPro" id="IPR036250">
    <property type="entry name" value="AcylCo_DH-like_C"/>
</dbReference>
<dbReference type="GO" id="GO:0050660">
    <property type="term" value="F:flavin adenine dinucleotide binding"/>
    <property type="evidence" value="ECO:0007669"/>
    <property type="project" value="InterPro"/>
</dbReference>
<comment type="cofactor">
    <cofactor evidence="1">
        <name>FAD</name>
        <dbReference type="ChEBI" id="CHEBI:57692"/>
    </cofactor>
</comment>
<evidence type="ECO:0000259" key="6">
    <source>
        <dbReference type="Pfam" id="PF00441"/>
    </source>
</evidence>
<dbReference type="RefSeq" id="WP_087281407.1">
    <property type="nucleotide sequence ID" value="NZ_CP021455.1"/>
</dbReference>
<dbReference type="AlphaFoldDB" id="A0A1Y0EPK8"/>
<dbReference type="PANTHER" id="PTHR43884:SF20">
    <property type="entry name" value="ACYL-COA DEHYDROGENASE FADE28"/>
    <property type="match status" value="1"/>
</dbReference>
<reference evidence="8 9" key="1">
    <citation type="submission" date="2017-05" db="EMBL/GenBank/DDBJ databases">
        <authorList>
            <person name="Song R."/>
            <person name="Chenine A.L."/>
            <person name="Ruprecht R.M."/>
        </authorList>
    </citation>
    <scope>NUCLEOTIDE SEQUENCE [LARGE SCALE GENOMIC DNA]</scope>
    <source>
        <strain evidence="8 9">DSM 26136</strain>
    </source>
</reference>
<gene>
    <name evidence="8" type="ORF">CCO03_12185</name>
</gene>
<proteinExistence type="inferred from homology"/>
<dbReference type="EMBL" id="CP021455">
    <property type="protein sequence ID" value="ARU05341.1"/>
    <property type="molecule type" value="Genomic_DNA"/>
</dbReference>
<feature type="domain" description="Acyl-CoA dehydrogenase/oxidase C-terminal" evidence="6">
    <location>
        <begin position="183"/>
        <end position="302"/>
    </location>
</feature>
<dbReference type="InterPro" id="IPR013786">
    <property type="entry name" value="AcylCoA_DH/ox_N"/>
</dbReference>
<evidence type="ECO:0000256" key="3">
    <source>
        <dbReference type="ARBA" id="ARBA00022630"/>
    </source>
</evidence>
<dbReference type="PANTHER" id="PTHR43884">
    <property type="entry name" value="ACYL-COA DEHYDROGENASE"/>
    <property type="match status" value="1"/>
</dbReference>
<dbReference type="OrthoDB" id="2450120at2"/>
<dbReference type="SUPFAM" id="SSF56645">
    <property type="entry name" value="Acyl-CoA dehydrogenase NM domain-like"/>
    <property type="match status" value="1"/>
</dbReference>
<organism evidence="8 9">
    <name type="scientific">Comamonas serinivorans</name>
    <dbReference type="NCBI Taxonomy" id="1082851"/>
    <lineage>
        <taxon>Bacteria</taxon>
        <taxon>Pseudomonadati</taxon>
        <taxon>Pseudomonadota</taxon>
        <taxon>Betaproteobacteria</taxon>
        <taxon>Burkholderiales</taxon>
        <taxon>Comamonadaceae</taxon>
        <taxon>Comamonas</taxon>
    </lineage>
</organism>
<keyword evidence="5" id="KW-0560">Oxidoreductase</keyword>
<dbReference type="Pfam" id="PF00441">
    <property type="entry name" value="Acyl-CoA_dh_1"/>
    <property type="match status" value="1"/>
</dbReference>
<dbReference type="InterPro" id="IPR009100">
    <property type="entry name" value="AcylCoA_DH/oxidase_NM_dom_sf"/>
</dbReference>
<evidence type="ECO:0000259" key="7">
    <source>
        <dbReference type="Pfam" id="PF02771"/>
    </source>
</evidence>
<dbReference type="Proteomes" id="UP000196138">
    <property type="component" value="Chromosome"/>
</dbReference>
<feature type="domain" description="Acyl-CoA dehydrogenase/oxidase N-terminal" evidence="7">
    <location>
        <begin position="3"/>
        <end position="85"/>
    </location>
</feature>
<keyword evidence="9" id="KW-1185">Reference proteome</keyword>
<dbReference type="InterPro" id="IPR009075">
    <property type="entry name" value="AcylCo_DH/oxidase_C"/>
</dbReference>
<evidence type="ECO:0000256" key="4">
    <source>
        <dbReference type="ARBA" id="ARBA00022827"/>
    </source>
</evidence>